<organism evidence="2 3">
    <name type="scientific">Mesorhabditis belari</name>
    <dbReference type="NCBI Taxonomy" id="2138241"/>
    <lineage>
        <taxon>Eukaryota</taxon>
        <taxon>Metazoa</taxon>
        <taxon>Ecdysozoa</taxon>
        <taxon>Nematoda</taxon>
        <taxon>Chromadorea</taxon>
        <taxon>Rhabditida</taxon>
        <taxon>Rhabditina</taxon>
        <taxon>Rhabditomorpha</taxon>
        <taxon>Rhabditoidea</taxon>
        <taxon>Rhabditidae</taxon>
        <taxon>Mesorhabditinae</taxon>
        <taxon>Mesorhabditis</taxon>
    </lineage>
</organism>
<keyword evidence="1" id="KW-0732">Signal</keyword>
<feature type="signal peptide" evidence="1">
    <location>
        <begin position="1"/>
        <end position="18"/>
    </location>
</feature>
<reference evidence="3" key="1">
    <citation type="submission" date="2024-02" db="UniProtKB">
        <authorList>
            <consortium name="WormBaseParasite"/>
        </authorList>
    </citation>
    <scope>IDENTIFICATION</scope>
</reference>
<evidence type="ECO:0008006" key="4">
    <source>
        <dbReference type="Google" id="ProtNLM"/>
    </source>
</evidence>
<name>A0AAF3FLN4_9BILA</name>
<evidence type="ECO:0000313" key="3">
    <source>
        <dbReference type="WBParaSite" id="MBELARI_LOCUS6649"/>
    </source>
</evidence>
<dbReference type="Proteomes" id="UP000887575">
    <property type="component" value="Unassembled WGS sequence"/>
</dbReference>
<evidence type="ECO:0000256" key="1">
    <source>
        <dbReference type="SAM" id="SignalP"/>
    </source>
</evidence>
<sequence length="128" mass="14476">MQLLTLLLFAFLVTISNAIISCEVCENDSDCGGKQCIFQICDCTSRFMKSFDRGCPRNWKRCGPNNICRPANDYTITDGGELNRNSQFTRIGSRSAIPFKKEGCATTKYIAIYRMHNGRLEFVDIRLG</sequence>
<dbReference type="AlphaFoldDB" id="A0AAF3FLN4"/>
<keyword evidence="2" id="KW-1185">Reference proteome</keyword>
<protein>
    <recommendedName>
        <fullName evidence="4">Sodefrin-like factor</fullName>
    </recommendedName>
</protein>
<proteinExistence type="predicted"/>
<dbReference type="WBParaSite" id="MBELARI_LOCUS6649">
    <property type="protein sequence ID" value="MBELARI_LOCUS6649"/>
    <property type="gene ID" value="MBELARI_LOCUS6649"/>
</dbReference>
<feature type="chain" id="PRO_5042267086" description="Sodefrin-like factor" evidence="1">
    <location>
        <begin position="19"/>
        <end position="128"/>
    </location>
</feature>
<accession>A0AAF3FLN4</accession>
<evidence type="ECO:0000313" key="2">
    <source>
        <dbReference type="Proteomes" id="UP000887575"/>
    </source>
</evidence>